<dbReference type="STRING" id="526226.Gbro_2492"/>
<gene>
    <name evidence="2" type="ordered locus">Gbro_2492</name>
</gene>
<evidence type="ECO:0000313" key="2">
    <source>
        <dbReference type="EMBL" id="ACY21733.1"/>
    </source>
</evidence>
<feature type="compositionally biased region" description="Basic residues" evidence="1">
    <location>
        <begin position="103"/>
        <end position="113"/>
    </location>
</feature>
<dbReference type="RefSeq" id="WP_012834288.1">
    <property type="nucleotide sequence ID" value="NC_013441.1"/>
</dbReference>
<reference evidence="2 3" key="2">
    <citation type="journal article" date="2010" name="Stand. Genomic Sci.">
        <title>Complete genome sequence of Gordonia bronchialis type strain (3410).</title>
        <authorList>
            <person name="Ivanova N."/>
            <person name="Sikorski J."/>
            <person name="Jando M."/>
            <person name="Lapidus A."/>
            <person name="Nolan M."/>
            <person name="Lucas S."/>
            <person name="Del Rio T.G."/>
            <person name="Tice H."/>
            <person name="Copeland A."/>
            <person name="Cheng J.F."/>
            <person name="Chen F."/>
            <person name="Bruce D."/>
            <person name="Goodwin L."/>
            <person name="Pitluck S."/>
            <person name="Mavromatis K."/>
            <person name="Ovchinnikova G."/>
            <person name="Pati A."/>
            <person name="Chen A."/>
            <person name="Palaniappan K."/>
            <person name="Land M."/>
            <person name="Hauser L."/>
            <person name="Chang Y.J."/>
            <person name="Jeffries C.D."/>
            <person name="Chain P."/>
            <person name="Saunders E."/>
            <person name="Han C."/>
            <person name="Detter J.C."/>
            <person name="Brettin T."/>
            <person name="Rohde M."/>
            <person name="Goker M."/>
            <person name="Bristow J."/>
            <person name="Eisen J.A."/>
            <person name="Markowitz V."/>
            <person name="Hugenholtz P."/>
            <person name="Klenk H.P."/>
            <person name="Kyrpides N.C."/>
        </authorList>
    </citation>
    <scope>NUCLEOTIDE SEQUENCE [LARGE SCALE GENOMIC DNA]</scope>
    <source>
        <strain evidence="3">ATCC 25592 / DSM 43247 / BCRC 13721 / JCM 3198 / KCTC 3076 / NBRC 16047 / NCTC 10667</strain>
    </source>
</reference>
<dbReference type="HOGENOM" id="CLU_155153_0_0_11"/>
<name>D0LDW0_GORB4</name>
<dbReference type="AlphaFoldDB" id="D0LDW0"/>
<dbReference type="OrthoDB" id="4379334at2"/>
<dbReference type="EMBL" id="CP001802">
    <property type="protein sequence ID" value="ACY21733.1"/>
    <property type="molecule type" value="Genomic_DNA"/>
</dbReference>
<feature type="region of interest" description="Disordered" evidence="1">
    <location>
        <begin position="84"/>
        <end position="113"/>
    </location>
</feature>
<reference evidence="3" key="1">
    <citation type="submission" date="2009-10" db="EMBL/GenBank/DDBJ databases">
        <title>The complete chromosome of Gordonia bronchialis DSM 43247.</title>
        <authorList>
            <consortium name="US DOE Joint Genome Institute (JGI-PGF)"/>
            <person name="Lucas S."/>
            <person name="Copeland A."/>
            <person name="Lapidus A."/>
            <person name="Glavina del Rio T."/>
            <person name="Dalin E."/>
            <person name="Tice H."/>
            <person name="Bruce D."/>
            <person name="Goodwin L."/>
            <person name="Pitluck S."/>
            <person name="Kyrpides N."/>
            <person name="Mavromatis K."/>
            <person name="Ivanova N."/>
            <person name="Ovchinnikova G."/>
            <person name="Saunders E."/>
            <person name="Brettin T."/>
            <person name="Detter J.C."/>
            <person name="Han C."/>
            <person name="Larimer F."/>
            <person name="Land M."/>
            <person name="Hauser L."/>
            <person name="Markowitz V."/>
            <person name="Cheng J.-F."/>
            <person name="Hugenholtz P."/>
            <person name="Woyke T."/>
            <person name="Wu D."/>
            <person name="Jando M."/>
            <person name="Schneider S."/>
            <person name="Goeker M."/>
            <person name="Klenk H.-P."/>
            <person name="Eisen J.A."/>
        </authorList>
    </citation>
    <scope>NUCLEOTIDE SEQUENCE [LARGE SCALE GENOMIC DNA]</scope>
    <source>
        <strain evidence="3">ATCC 25592 / DSM 43247 / BCRC 13721 / JCM 3198 / KCTC 3076 / NBRC 16047 / NCTC 10667</strain>
    </source>
</reference>
<protein>
    <submittedName>
        <fullName evidence="2">Uncharacterized protein</fullName>
    </submittedName>
</protein>
<evidence type="ECO:0000313" key="3">
    <source>
        <dbReference type="Proteomes" id="UP000001219"/>
    </source>
</evidence>
<dbReference type="eggNOG" id="ENOG50329DB">
    <property type="taxonomic scope" value="Bacteria"/>
</dbReference>
<keyword evidence="3" id="KW-1185">Reference proteome</keyword>
<dbReference type="Proteomes" id="UP000001219">
    <property type="component" value="Chromosome"/>
</dbReference>
<feature type="region of interest" description="Disordered" evidence="1">
    <location>
        <begin position="15"/>
        <end position="45"/>
    </location>
</feature>
<dbReference type="KEGG" id="gbr:Gbro_2492"/>
<sequence length="113" mass="12525">MTPFSDDELAEFYREIEGRTATGRPRRRTGSRLEPAQPCPTPDKSAFGTHAAALDAIAYSRLHRPRAPQLRSYRCACGAWHITSSAPRPGFDEPGSSATARSGRVRRKGKKKR</sequence>
<proteinExistence type="predicted"/>
<accession>D0LDW0</accession>
<organism evidence="2 3">
    <name type="scientific">Gordonia bronchialis (strain ATCC 25592 / DSM 43247 / BCRC 13721 / JCM 3198 / KCTC 3076 / NBRC 16047 / NCTC 10667)</name>
    <name type="common">Rhodococcus bronchialis</name>
    <dbReference type="NCBI Taxonomy" id="526226"/>
    <lineage>
        <taxon>Bacteria</taxon>
        <taxon>Bacillati</taxon>
        <taxon>Actinomycetota</taxon>
        <taxon>Actinomycetes</taxon>
        <taxon>Mycobacteriales</taxon>
        <taxon>Gordoniaceae</taxon>
        <taxon>Gordonia</taxon>
    </lineage>
</organism>
<evidence type="ECO:0000256" key="1">
    <source>
        <dbReference type="SAM" id="MobiDB-lite"/>
    </source>
</evidence>